<evidence type="ECO:0000313" key="6">
    <source>
        <dbReference type="Proteomes" id="UP000266089"/>
    </source>
</evidence>
<evidence type="ECO:0000256" key="2">
    <source>
        <dbReference type="ARBA" id="ARBA00048548"/>
    </source>
</evidence>
<dbReference type="GO" id="GO:0005829">
    <property type="term" value="C:cytosol"/>
    <property type="evidence" value="ECO:0007669"/>
    <property type="project" value="TreeGrafter"/>
</dbReference>
<dbReference type="Pfam" id="PF21018">
    <property type="entry name" value="BipA_C"/>
    <property type="match status" value="1"/>
</dbReference>
<dbReference type="SUPFAM" id="SSF50447">
    <property type="entry name" value="Translation proteins"/>
    <property type="match status" value="1"/>
</dbReference>
<dbReference type="GO" id="GO:0003924">
    <property type="term" value="F:GTPase activity"/>
    <property type="evidence" value="ECO:0007669"/>
    <property type="project" value="UniProtKB-UniRule"/>
</dbReference>
<dbReference type="SUPFAM" id="SSF52540">
    <property type="entry name" value="P-loop containing nucleoside triphosphate hydrolases"/>
    <property type="match status" value="1"/>
</dbReference>
<dbReference type="HAMAP" id="MF_00849">
    <property type="entry name" value="BipA"/>
    <property type="match status" value="1"/>
</dbReference>
<dbReference type="InterPro" id="IPR042116">
    <property type="entry name" value="TypA/BipA_C"/>
</dbReference>
<dbReference type="NCBIfam" id="TIGR01394">
    <property type="entry name" value="TypA_BipA"/>
    <property type="match status" value="1"/>
</dbReference>
<dbReference type="InterPro" id="IPR000795">
    <property type="entry name" value="T_Tr_GTP-bd_dom"/>
</dbReference>
<evidence type="ECO:0000259" key="4">
    <source>
        <dbReference type="PROSITE" id="PS51722"/>
    </source>
</evidence>
<proteinExistence type="inferred from homology"/>
<dbReference type="GO" id="GO:1990904">
    <property type="term" value="C:ribonucleoprotein complex"/>
    <property type="evidence" value="ECO:0007669"/>
    <property type="project" value="TreeGrafter"/>
</dbReference>
<dbReference type="Gene3D" id="2.40.30.10">
    <property type="entry name" value="Translation factors"/>
    <property type="match status" value="1"/>
</dbReference>
<dbReference type="GO" id="GO:0010467">
    <property type="term" value="P:gene expression"/>
    <property type="evidence" value="ECO:0007669"/>
    <property type="project" value="UniProtKB-ARBA"/>
</dbReference>
<dbReference type="Pfam" id="PF00009">
    <property type="entry name" value="GTP_EFTU"/>
    <property type="match status" value="1"/>
</dbReference>
<organism evidence="5 6">
    <name type="scientific">Meiothermus taiwanensis</name>
    <dbReference type="NCBI Taxonomy" id="172827"/>
    <lineage>
        <taxon>Bacteria</taxon>
        <taxon>Thermotogati</taxon>
        <taxon>Deinococcota</taxon>
        <taxon>Deinococci</taxon>
        <taxon>Thermales</taxon>
        <taxon>Thermaceae</taxon>
        <taxon>Meiothermus</taxon>
    </lineage>
</organism>
<name>A0A399E3G1_9DEIN</name>
<keyword evidence="3" id="KW-0963">Cytoplasm</keyword>
<comment type="subunit">
    <text evidence="3">Monomer.</text>
</comment>
<dbReference type="GO" id="GO:0009409">
    <property type="term" value="P:response to cold"/>
    <property type="evidence" value="ECO:0007669"/>
    <property type="project" value="UniProtKB-ARBA"/>
</dbReference>
<dbReference type="Gene3D" id="3.40.50.300">
    <property type="entry name" value="P-loop containing nucleotide triphosphate hydrolases"/>
    <property type="match status" value="1"/>
</dbReference>
<comment type="function">
    <text evidence="3">A 50S ribosomal subunit assembly protein with GTPase activity, required for 50S subunit assembly at low temperatures, may also play a role in translation. Binds GTP and analogs. Binds the 70S ribosome between the 30S and 50S subunits, in a similar position as ribosome-bound EF-G; it contacts a number of ribosomal proteins, both rRNAs and the A-site tRNA.</text>
</comment>
<dbReference type="CDD" id="cd01891">
    <property type="entry name" value="TypA_BipA"/>
    <property type="match status" value="1"/>
</dbReference>
<dbReference type="FunFam" id="3.40.50.300:FF:000055">
    <property type="entry name" value="GTP-binding protein TypA"/>
    <property type="match status" value="1"/>
</dbReference>
<evidence type="ECO:0000313" key="5">
    <source>
        <dbReference type="EMBL" id="RIH77859.1"/>
    </source>
</evidence>
<dbReference type="InterPro" id="IPR004161">
    <property type="entry name" value="EFTu-like_2"/>
</dbReference>
<feature type="binding site" evidence="3">
    <location>
        <begin position="126"/>
        <end position="129"/>
    </location>
    <ligand>
        <name>GTP</name>
        <dbReference type="ChEBI" id="CHEBI:37565"/>
    </ligand>
</feature>
<dbReference type="PROSITE" id="PS51722">
    <property type="entry name" value="G_TR_2"/>
    <property type="match status" value="1"/>
</dbReference>
<comment type="similarity">
    <text evidence="3">Belongs to the TRAFAC class translation factor GTPase superfamily. Classic translation factor GTPase family. BipA subfamily.</text>
</comment>
<dbReference type="SMART" id="SM00838">
    <property type="entry name" value="EFG_C"/>
    <property type="match status" value="1"/>
</dbReference>
<feature type="domain" description="Tr-type G" evidence="4">
    <location>
        <begin position="1"/>
        <end position="195"/>
    </location>
</feature>
<comment type="subcellular location">
    <subcellularLocation>
        <location evidence="3">Cytoplasm</location>
    </subcellularLocation>
    <text evidence="3">Binds to ribosomes.</text>
</comment>
<gene>
    <name evidence="5" type="primary">typA</name>
    <name evidence="3" type="synonym">bipA</name>
    <name evidence="5" type="ORF">Mcate_01116</name>
</gene>
<dbReference type="FunFam" id="3.30.70.870:FF:000003">
    <property type="entry name" value="GTP-binding protein TypA"/>
    <property type="match status" value="1"/>
</dbReference>
<dbReference type="InterPro" id="IPR006298">
    <property type="entry name" value="BipA"/>
</dbReference>
<dbReference type="InterPro" id="IPR027417">
    <property type="entry name" value="P-loop_NTPase"/>
</dbReference>
<dbReference type="CDD" id="cd16263">
    <property type="entry name" value="BipA_III"/>
    <property type="match status" value="1"/>
</dbReference>
<sequence length="595" mass="65914">MELRNIAIIAHVDHGKTTLVDAMLKQAKALSRHEAEGERIMDSNDLERERGITILAKNTAVEWGGVKINIVDTPGHADFGGEVERALSMVDGVLLLVDAAEGPMPQTRFVLKKALEAGLKPIVVINKVDKKDARPDEVLNETFDLMAELGASDEQLDFPYLYAIGREGAAWLGDQPKPDLTDLFQTILKHIPAPQVAQGPFQLRVANLDYSNFLGKIALGKVHRGTVRKNQLVTIVGEHGHRDLKVVAVFTHRGLERLEVEEATPGDIVAIAGMEGVEIGDTIAAREAPEALPRLAVDEPTVSITVTPNTSPFAGREGKYVTSRQIRERLLKELETNVALRVIEITPDTFELHGRGELHLSVLLETMRREGFEFSVGQPSVLFKEIEGQIQEPYEYLVVDVPEARFGPVMETLGSRKAQMVHMEQESGRIRAEFTVPARALFGFRTLFLTLTAGEGVMSHSFHAYGPHVGSLETRTTGSAVAMEAGVAYAYSLYRLQERVNFFIEPGTEVYVGMIVGEHVRDNDLNVNVNINKKLTNVRAAGSDENIRLIPPRKFTLEEALEFLAPDELLEVTPQSLRLRKRVLDPSQRKRAETV</sequence>
<evidence type="ECO:0000256" key="3">
    <source>
        <dbReference type="HAMAP-Rule" id="MF_00849"/>
    </source>
</evidence>
<dbReference type="Gene3D" id="2.40.50.250">
    <property type="entry name" value="bipa protein"/>
    <property type="match status" value="1"/>
</dbReference>
<dbReference type="NCBIfam" id="TIGR00231">
    <property type="entry name" value="small_GTP"/>
    <property type="match status" value="1"/>
</dbReference>
<evidence type="ECO:0000256" key="1">
    <source>
        <dbReference type="ARBA" id="ARBA00023134"/>
    </source>
</evidence>
<comment type="catalytic activity">
    <reaction evidence="2 3">
        <text>GTP + H2O = GDP + phosphate + H(+)</text>
        <dbReference type="Rhea" id="RHEA:19669"/>
        <dbReference type="ChEBI" id="CHEBI:15377"/>
        <dbReference type="ChEBI" id="CHEBI:15378"/>
        <dbReference type="ChEBI" id="CHEBI:37565"/>
        <dbReference type="ChEBI" id="CHEBI:43474"/>
        <dbReference type="ChEBI" id="CHEBI:58189"/>
    </reaction>
</comment>
<keyword evidence="3" id="KW-0699">rRNA-binding</keyword>
<keyword evidence="3" id="KW-0694">RNA-binding</keyword>
<dbReference type="PRINTS" id="PR00315">
    <property type="entry name" value="ELONGATNFCT"/>
</dbReference>
<dbReference type="InterPro" id="IPR047042">
    <property type="entry name" value="BipA_II"/>
</dbReference>
<dbReference type="InterPro" id="IPR047043">
    <property type="entry name" value="BipA_III"/>
</dbReference>
<dbReference type="GO" id="GO:0000049">
    <property type="term" value="F:tRNA binding"/>
    <property type="evidence" value="ECO:0007669"/>
    <property type="project" value="UniProtKB-KW"/>
</dbReference>
<dbReference type="FunFam" id="2.40.30.10:FF:000016">
    <property type="entry name" value="GTP-binding protein TypA"/>
    <property type="match status" value="1"/>
</dbReference>
<keyword evidence="3" id="KW-0820">tRNA-binding</keyword>
<dbReference type="PROSITE" id="PS00301">
    <property type="entry name" value="G_TR_1"/>
    <property type="match status" value="1"/>
</dbReference>
<dbReference type="RefSeq" id="WP_027887708.1">
    <property type="nucleotide sequence ID" value="NZ_JBHSXZ010000047.1"/>
</dbReference>
<keyword evidence="3" id="KW-0690">Ribosome biogenesis</keyword>
<protein>
    <recommendedName>
        <fullName evidence="3">Large ribosomal subunit assembly factor BipA</fullName>
        <ecNumber evidence="3">3.6.5.-</ecNumber>
    </recommendedName>
    <alternativeName>
        <fullName evidence="3">GTP-binding protein BipA</fullName>
    </alternativeName>
</protein>
<dbReference type="GO" id="GO:0000027">
    <property type="term" value="P:ribosomal large subunit assembly"/>
    <property type="evidence" value="ECO:0007669"/>
    <property type="project" value="UniProtKB-UniRule"/>
</dbReference>
<dbReference type="PANTHER" id="PTHR42908:SF8">
    <property type="entry name" value="TR-TYPE G DOMAIN-CONTAINING PROTEIN"/>
    <property type="match status" value="1"/>
</dbReference>
<dbReference type="Pfam" id="PF00679">
    <property type="entry name" value="EFG_C"/>
    <property type="match status" value="1"/>
</dbReference>
<dbReference type="GO" id="GO:0043022">
    <property type="term" value="F:ribosome binding"/>
    <property type="evidence" value="ECO:0007669"/>
    <property type="project" value="UniProtKB-UniRule"/>
</dbReference>
<dbReference type="PANTHER" id="PTHR42908">
    <property type="entry name" value="TRANSLATION ELONGATION FACTOR-RELATED"/>
    <property type="match status" value="1"/>
</dbReference>
<dbReference type="InterPro" id="IPR035651">
    <property type="entry name" value="BipA_V"/>
</dbReference>
<dbReference type="GO" id="GO:0005525">
    <property type="term" value="F:GTP binding"/>
    <property type="evidence" value="ECO:0007669"/>
    <property type="project" value="UniProtKB-UniRule"/>
</dbReference>
<dbReference type="InterPro" id="IPR009000">
    <property type="entry name" value="Transl_B-barrel_sf"/>
</dbReference>
<dbReference type="AlphaFoldDB" id="A0A399E3G1"/>
<reference evidence="5 6" key="1">
    <citation type="submission" date="2018-08" db="EMBL/GenBank/DDBJ databases">
        <title>Meiothermus cateniformans JCM 15151 genome sequencing project.</title>
        <authorList>
            <person name="Da Costa M.S."/>
            <person name="Albuquerque L."/>
            <person name="Raposo P."/>
            <person name="Froufe H.J.C."/>
            <person name="Barroso C.S."/>
            <person name="Egas C."/>
        </authorList>
    </citation>
    <scope>NUCLEOTIDE SEQUENCE [LARGE SCALE GENOMIC DNA]</scope>
    <source>
        <strain evidence="5 6">JCM 15151</strain>
    </source>
</reference>
<feature type="binding site" evidence="3">
    <location>
        <begin position="13"/>
        <end position="18"/>
    </location>
    <ligand>
        <name>GTP</name>
        <dbReference type="ChEBI" id="CHEBI:37565"/>
    </ligand>
</feature>
<comment type="caution">
    <text evidence="5">The sequence shown here is derived from an EMBL/GenBank/DDBJ whole genome shotgun (WGS) entry which is preliminary data.</text>
</comment>
<accession>A0A399E3G1</accession>
<dbReference type="InterPro" id="IPR005225">
    <property type="entry name" value="Small_GTP-bd"/>
</dbReference>
<dbReference type="Proteomes" id="UP000266089">
    <property type="component" value="Unassembled WGS sequence"/>
</dbReference>
<dbReference type="FunFam" id="2.40.50.250:FF:000001">
    <property type="entry name" value="GTP-binding protein TypA"/>
    <property type="match status" value="1"/>
</dbReference>
<dbReference type="InterPro" id="IPR035647">
    <property type="entry name" value="EFG_III/V"/>
</dbReference>
<dbReference type="Pfam" id="PF03144">
    <property type="entry name" value="GTP_EFTU_D2"/>
    <property type="match status" value="1"/>
</dbReference>
<dbReference type="CDD" id="cd03691">
    <property type="entry name" value="BipA_TypA_II"/>
    <property type="match status" value="1"/>
</dbReference>
<keyword evidence="3" id="KW-0547">Nucleotide-binding</keyword>
<dbReference type="Gene3D" id="3.30.70.240">
    <property type="match status" value="1"/>
</dbReference>
<dbReference type="EC" id="3.6.5.-" evidence="3"/>
<dbReference type="InterPro" id="IPR048876">
    <property type="entry name" value="BipA_C"/>
</dbReference>
<dbReference type="EMBL" id="QWKX01000021">
    <property type="protein sequence ID" value="RIH77859.1"/>
    <property type="molecule type" value="Genomic_DNA"/>
</dbReference>
<dbReference type="FunFam" id="3.30.70.240:FF:000002">
    <property type="entry name" value="GTP-binding protein TypA"/>
    <property type="match status" value="1"/>
</dbReference>
<dbReference type="InterPro" id="IPR031157">
    <property type="entry name" value="G_TR_CS"/>
</dbReference>
<dbReference type="InterPro" id="IPR000640">
    <property type="entry name" value="EFG_V-like"/>
</dbReference>
<dbReference type="InterPro" id="IPR047041">
    <property type="entry name" value="BipA_GTP-bd_dom"/>
</dbReference>
<dbReference type="CDD" id="cd03710">
    <property type="entry name" value="BipA_TypA_C"/>
    <property type="match status" value="1"/>
</dbReference>
<dbReference type="Gene3D" id="3.30.70.870">
    <property type="entry name" value="Elongation Factor G (Translational Gtpase), domain 3"/>
    <property type="match status" value="1"/>
</dbReference>
<dbReference type="GO" id="GO:0019843">
    <property type="term" value="F:rRNA binding"/>
    <property type="evidence" value="ECO:0007669"/>
    <property type="project" value="UniProtKB-KW"/>
</dbReference>
<dbReference type="OrthoDB" id="9804431at2"/>
<keyword evidence="1 3" id="KW-0342">GTP-binding</keyword>
<dbReference type="SUPFAM" id="SSF54980">
    <property type="entry name" value="EF-G C-terminal domain-like"/>
    <property type="match status" value="2"/>
</dbReference>
<keyword evidence="3" id="KW-0378">Hydrolase</keyword>